<accession>A0ABT5E152</accession>
<comment type="caution">
    <text evidence="2">The sequence shown here is derived from an EMBL/GenBank/DDBJ whole genome shotgun (WGS) entry which is preliminary data.</text>
</comment>
<dbReference type="PROSITE" id="PS51257">
    <property type="entry name" value="PROKAR_LIPOPROTEIN"/>
    <property type="match status" value="1"/>
</dbReference>
<keyword evidence="3" id="KW-1185">Reference proteome</keyword>
<organism evidence="2 3">
    <name type="scientific">Nannocystis bainbridge</name>
    <dbReference type="NCBI Taxonomy" id="2995303"/>
    <lineage>
        <taxon>Bacteria</taxon>
        <taxon>Pseudomonadati</taxon>
        <taxon>Myxococcota</taxon>
        <taxon>Polyangia</taxon>
        <taxon>Nannocystales</taxon>
        <taxon>Nannocystaceae</taxon>
        <taxon>Nannocystis</taxon>
    </lineage>
</organism>
<proteinExistence type="predicted"/>
<name>A0ABT5E152_9BACT</name>
<evidence type="ECO:0000313" key="3">
    <source>
        <dbReference type="Proteomes" id="UP001221686"/>
    </source>
</evidence>
<evidence type="ECO:0000256" key="1">
    <source>
        <dbReference type="SAM" id="MobiDB-lite"/>
    </source>
</evidence>
<gene>
    <name evidence="2" type="ORF">POL25_16145</name>
</gene>
<feature type="region of interest" description="Disordered" evidence="1">
    <location>
        <begin position="122"/>
        <end position="210"/>
    </location>
</feature>
<dbReference type="Proteomes" id="UP001221686">
    <property type="component" value="Unassembled WGS sequence"/>
</dbReference>
<sequence>MHSRLLRLVGGATVWLLGACGAKPTEVELQLFPCDLVSGAPTSVSLRIQSYGAEGAIGEPLTKTFPITDPAVFDDDFATVGFTPPAGTLTADITVTWIAEGEMAEAKYNLSVPALGEVLQLGKDECEGGPGTTSTPTTDGMTTVGPGTSETGTSTEPGTSSTSTSTTETTSTSTTETTSTSTTDETTTTSTTDTTETTMGTAGDDPMEGGGCEIPLELACDAGPGVLGKLLQCQDGKWELNETFCTPGSCGDTGLAEPQAAGCVGSLQSWSCACADTPKSECSMGMQSQCGESTGDGVKVELCVEDAGKTYYYVSVCPVCEEENGQPLCVVPP</sequence>
<evidence type="ECO:0000313" key="2">
    <source>
        <dbReference type="EMBL" id="MDC0718441.1"/>
    </source>
</evidence>
<feature type="compositionally biased region" description="Low complexity" evidence="1">
    <location>
        <begin position="132"/>
        <end position="198"/>
    </location>
</feature>
<dbReference type="EMBL" id="JAQNDL010000001">
    <property type="protein sequence ID" value="MDC0718441.1"/>
    <property type="molecule type" value="Genomic_DNA"/>
</dbReference>
<reference evidence="2 3" key="1">
    <citation type="submission" date="2022-11" db="EMBL/GenBank/DDBJ databases">
        <title>Minimal conservation of predation-associated metabolite biosynthetic gene clusters underscores biosynthetic potential of Myxococcota including descriptions for ten novel species: Archangium lansinium sp. nov., Myxococcus landrumus sp. nov., Nannocystis bai.</title>
        <authorList>
            <person name="Ahearne A."/>
            <person name="Stevens C."/>
            <person name="Dowd S."/>
        </authorList>
    </citation>
    <scope>NUCLEOTIDE SEQUENCE [LARGE SCALE GENOMIC DNA]</scope>
    <source>
        <strain evidence="2 3">BB15-2</strain>
    </source>
</reference>
<protein>
    <submittedName>
        <fullName evidence="2">Uncharacterized protein</fullName>
    </submittedName>
</protein>
<dbReference type="RefSeq" id="WP_272086918.1">
    <property type="nucleotide sequence ID" value="NZ_JAQNDL010000001.1"/>
</dbReference>